<dbReference type="EMBL" id="FXZD01000002">
    <property type="protein sequence ID" value="SMX70789.1"/>
    <property type="molecule type" value="Genomic_DNA"/>
</dbReference>
<sequence>MIRRGTTIHISSICSLPKIPVPKWKAAANWPNRNQKASMSGHVILVDGGFDTLKRGEDIWETA</sequence>
<evidence type="ECO:0000313" key="1">
    <source>
        <dbReference type="EMBL" id="SMX70789.1"/>
    </source>
</evidence>
<proteinExistence type="predicted"/>
<organism evidence="1 2">
    <name type="scientific">Brevibacterium antiquum CNRZ 918</name>
    <dbReference type="NCBI Taxonomy" id="1255637"/>
    <lineage>
        <taxon>Bacteria</taxon>
        <taxon>Bacillati</taxon>
        <taxon>Actinomycetota</taxon>
        <taxon>Actinomycetes</taxon>
        <taxon>Micrococcales</taxon>
        <taxon>Brevibacteriaceae</taxon>
        <taxon>Brevibacterium</taxon>
    </lineage>
</organism>
<accession>A0A2H1I6G5</accession>
<dbReference type="AlphaFoldDB" id="A0A2H1I6G5"/>
<evidence type="ECO:0000313" key="2">
    <source>
        <dbReference type="Proteomes" id="UP000234433"/>
    </source>
</evidence>
<dbReference type="Proteomes" id="UP000234433">
    <property type="component" value="Unassembled WGS sequence"/>
</dbReference>
<name>A0A2H1I6G5_9MICO</name>
<protein>
    <submittedName>
        <fullName evidence="1">Uncharacterized protein</fullName>
    </submittedName>
</protein>
<reference evidence="1 2" key="1">
    <citation type="submission" date="2017-03" db="EMBL/GenBank/DDBJ databases">
        <authorList>
            <person name="Afonso C.L."/>
            <person name="Miller P.J."/>
            <person name="Scott M.A."/>
            <person name="Spackman E."/>
            <person name="Goraichik I."/>
            <person name="Dimitrov K.M."/>
            <person name="Suarez D.L."/>
            <person name="Swayne D.E."/>
        </authorList>
    </citation>
    <scope>NUCLEOTIDE SEQUENCE [LARGE SCALE GENOMIC DNA]</scope>
    <source>
        <strain evidence="1 2">CNRZ 918</strain>
    </source>
</reference>
<gene>
    <name evidence="1" type="ORF">BANT918_00610</name>
</gene>